<organism evidence="1 2">
    <name type="scientific">Yersinia mollaretii (strain ATCC 43969 / DSM 18520 / CIP 103324 / CNY 7263 / WAIP 204)</name>
    <dbReference type="NCBI Taxonomy" id="349967"/>
    <lineage>
        <taxon>Bacteria</taxon>
        <taxon>Pseudomonadati</taxon>
        <taxon>Pseudomonadota</taxon>
        <taxon>Gammaproteobacteria</taxon>
        <taxon>Enterobacterales</taxon>
        <taxon>Yersiniaceae</taxon>
        <taxon>Yersinia</taxon>
    </lineage>
</organism>
<evidence type="ECO:0000313" key="2">
    <source>
        <dbReference type="Proteomes" id="UP000003027"/>
    </source>
</evidence>
<dbReference type="Proteomes" id="UP000003027">
    <property type="component" value="Unassembled WGS sequence"/>
</dbReference>
<evidence type="ECO:0000313" key="1">
    <source>
        <dbReference type="EMBL" id="EEQ08600.1"/>
    </source>
</evidence>
<gene>
    <name evidence="1" type="ORF">ymoll0001_40580</name>
</gene>
<name>A0ABM9Y4G1_YERMW</name>
<sequence>MLFNRFLRVFMIFLSVKLDAGKPVCRNLLTGDITNNERKI</sequence>
<protein>
    <submittedName>
        <fullName evidence="1">Uncharacterized protein</fullName>
    </submittedName>
</protein>
<reference evidence="1" key="1">
    <citation type="submission" date="2008-12" db="EMBL/GenBank/DDBJ databases">
        <title>Annotation of the Yersinia mollaretii ATCC 43969 genome.</title>
        <authorList>
            <person name="Read T.D."/>
            <person name="Akmal A."/>
            <person name="Bishop-Lilly K."/>
            <person name="Chen P.E."/>
            <person name="Cook C."/>
            <person name="Kiley M.P."/>
            <person name="Lentz S."/>
            <person name="Mateczun A."/>
            <person name="Nagarajan N."/>
            <person name="Nolan N."/>
            <person name="Osborne B.I."/>
            <person name="Pop M."/>
            <person name="Sozhamannan S."/>
            <person name="Stewart A.C."/>
            <person name="Sulakvelidze A."/>
            <person name="Thomason B."/>
            <person name="Willner K."/>
            <person name="Zwick M.E."/>
        </authorList>
    </citation>
    <scope>NUCLEOTIDE SEQUENCE [LARGE SCALE GENOMIC DNA]</scope>
    <source>
        <strain evidence="1">ATCC 43969</strain>
    </source>
</reference>
<keyword evidence="2" id="KW-1185">Reference proteome</keyword>
<accession>A0ABM9Y4G1</accession>
<comment type="caution">
    <text evidence="1">The sequence shown here is derived from an EMBL/GenBank/DDBJ whole genome shotgun (WGS) entry which is preliminary data.</text>
</comment>
<proteinExistence type="predicted"/>
<dbReference type="EMBL" id="AALD02000093">
    <property type="protein sequence ID" value="EEQ08600.1"/>
    <property type="molecule type" value="Genomic_DNA"/>
</dbReference>